<evidence type="ECO:0000313" key="10">
    <source>
        <dbReference type="Proteomes" id="UP000002524"/>
    </source>
</evidence>
<dbReference type="GO" id="GO:0033214">
    <property type="term" value="P:siderophore-iron import into cell"/>
    <property type="evidence" value="ECO:0000318"/>
    <property type="project" value="GO_Central"/>
</dbReference>
<feature type="transmembrane region" description="Helical" evidence="8">
    <location>
        <begin position="135"/>
        <end position="155"/>
    </location>
</feature>
<keyword evidence="7 8" id="KW-0472">Membrane</keyword>
<feature type="transmembrane region" description="Helical" evidence="8">
    <location>
        <begin position="329"/>
        <end position="347"/>
    </location>
</feature>
<organism evidence="9 10">
    <name type="scientific">Deinococcus radiodurans (strain ATCC 13939 / DSM 20539 / JCM 16871 / CCUG 27074 / LMG 4051 / NBRC 15346 / NCIMB 9279 / VKM B-1422 / R1)</name>
    <dbReference type="NCBI Taxonomy" id="243230"/>
    <lineage>
        <taxon>Bacteria</taxon>
        <taxon>Thermotogati</taxon>
        <taxon>Deinococcota</taxon>
        <taxon>Deinococci</taxon>
        <taxon>Deinococcales</taxon>
        <taxon>Deinococcaceae</taxon>
        <taxon>Deinococcus</taxon>
    </lineage>
</organism>
<geneLocation type="plasmid" evidence="10">
    <name>megaplasmid MP1</name>
</geneLocation>
<gene>
    <name evidence="9" type="ordered locus">DR_B0122</name>
</gene>
<evidence type="ECO:0000256" key="8">
    <source>
        <dbReference type="SAM" id="Phobius"/>
    </source>
</evidence>
<dbReference type="FunFam" id="1.10.3470.10:FF:000001">
    <property type="entry name" value="Vitamin B12 ABC transporter permease BtuC"/>
    <property type="match status" value="1"/>
</dbReference>
<feature type="transmembrane region" description="Helical" evidence="8">
    <location>
        <begin position="26"/>
        <end position="49"/>
    </location>
</feature>
<dbReference type="Proteomes" id="UP000002524">
    <property type="component" value="Plasmid MP1"/>
</dbReference>
<keyword evidence="10" id="KW-1185">Reference proteome</keyword>
<dbReference type="GO" id="GO:0005886">
    <property type="term" value="C:plasma membrane"/>
    <property type="evidence" value="ECO:0000318"/>
    <property type="project" value="GO_Central"/>
</dbReference>
<keyword evidence="4" id="KW-1003">Cell membrane</keyword>
<comment type="similarity">
    <text evidence="2">Belongs to the binding-protein-dependent transport system permease family. FecCD subfamily.</text>
</comment>
<proteinExistence type="inferred from homology"/>
<dbReference type="SUPFAM" id="SSF81345">
    <property type="entry name" value="ABC transporter involved in vitamin B12 uptake, BtuC"/>
    <property type="match status" value="1"/>
</dbReference>
<dbReference type="KEGG" id="dra:DR_B0122"/>
<evidence type="ECO:0000256" key="2">
    <source>
        <dbReference type="ARBA" id="ARBA00007935"/>
    </source>
</evidence>
<dbReference type="PANTHER" id="PTHR30472">
    <property type="entry name" value="FERRIC ENTEROBACTIN TRANSPORT SYSTEM PERMEASE PROTEIN"/>
    <property type="match status" value="1"/>
</dbReference>
<dbReference type="GO" id="GO:0022857">
    <property type="term" value="F:transmembrane transporter activity"/>
    <property type="evidence" value="ECO:0000318"/>
    <property type="project" value="GO_Central"/>
</dbReference>
<keyword evidence="3" id="KW-0813">Transport</keyword>
<evidence type="ECO:0000256" key="4">
    <source>
        <dbReference type="ARBA" id="ARBA00022475"/>
    </source>
</evidence>
<dbReference type="FunCoup" id="Q9RZK5">
    <property type="interactions" value="75"/>
</dbReference>
<feature type="transmembrane region" description="Helical" evidence="8">
    <location>
        <begin position="257"/>
        <end position="286"/>
    </location>
</feature>
<dbReference type="AlphaFoldDB" id="Q9RZK5"/>
<feature type="transmembrane region" description="Helical" evidence="8">
    <location>
        <begin position="80"/>
        <end position="101"/>
    </location>
</feature>
<evidence type="ECO:0000256" key="3">
    <source>
        <dbReference type="ARBA" id="ARBA00022448"/>
    </source>
</evidence>
<dbReference type="EMBL" id="AE001826">
    <property type="protein sequence ID" value="AAF12554.1"/>
    <property type="molecule type" value="Genomic_DNA"/>
</dbReference>
<accession>Q9RZK5</accession>
<keyword evidence="9" id="KW-0614">Plasmid</keyword>
<dbReference type="EnsemblBacteria" id="AAF12554">
    <property type="protein sequence ID" value="AAF12554"/>
    <property type="gene ID" value="DR_B0122"/>
</dbReference>
<reference evidence="9 10" key="1">
    <citation type="journal article" date="1999" name="Science">
        <title>Genome sequence of the radioresistant bacterium Deinococcus radiodurans R1.</title>
        <authorList>
            <person name="White O."/>
            <person name="Eisen J.A."/>
            <person name="Heidelberg J.F."/>
            <person name="Hickey E.K."/>
            <person name="Peterson J.D."/>
            <person name="Dodson R.J."/>
            <person name="Haft D.H."/>
            <person name="Gwinn M.L."/>
            <person name="Nelson W.C."/>
            <person name="Richardson D.L."/>
            <person name="Moffat K.S."/>
            <person name="Qin H."/>
            <person name="Jiang L."/>
            <person name="Pamphile W."/>
            <person name="Crosby M."/>
            <person name="Shen M."/>
            <person name="Vamathevan J.J."/>
            <person name="Lam P."/>
            <person name="McDonald L."/>
            <person name="Utterback T."/>
            <person name="Zalewski C."/>
            <person name="Makarova K.S."/>
            <person name="Aravind L."/>
            <person name="Daly M.J."/>
            <person name="Minton K.W."/>
            <person name="Fleischmann R.D."/>
            <person name="Ketchum K.A."/>
            <person name="Nelson K.E."/>
            <person name="Salzberg S."/>
            <person name="Smith H.O."/>
            <person name="Venter J.C."/>
            <person name="Fraser C.M."/>
        </authorList>
    </citation>
    <scope>NUCLEOTIDE SEQUENCE [LARGE SCALE GENOMIC DNA]</scope>
    <source>
        <strain evidence="10">ATCC 13939 / DSM 20539 / JCM 16871 / LMG 4051 / NBRC 15346 / NCIMB 9279 / R1 / VKM B-1422</strain>
    </source>
</reference>
<dbReference type="Gene3D" id="1.10.3470.10">
    <property type="entry name" value="ABC transporter involved in vitamin B12 uptake, BtuC"/>
    <property type="match status" value="1"/>
</dbReference>
<sequence>MAGAAGGAVNVRRAAPLRPSPAARTLSAGILLLLLLAVLSVLALGVGAVRTPPADVLGALRSQGDDLTRQLVLELRLPRVLTAMLTGAMFAASGAILQGVIRNPLASPDLIGVGAGAGLAATLFLLAWPGAPAGGLPWAALTGAWGGFGLVLLLSKEWSGLGPGSLHPVRLALVGVAVAAALGAAQQLVLVRAPDGLGAALSFLTGTVYGADSARVARLLPWAALLLPAALLLSRTLDVLSLGDDLATSLGTRVGAARLLCLSVGVALAGAAVTGAGILGFVGLLAPHLARLLVGGKHIRLLPIAMLLGAALVLAADTLGRSLLPPLEIPAGIFTTLVGAPYFLYLLRKTR</sequence>
<evidence type="ECO:0000256" key="5">
    <source>
        <dbReference type="ARBA" id="ARBA00022692"/>
    </source>
</evidence>
<dbReference type="InterPro" id="IPR000522">
    <property type="entry name" value="ABC_transptr_permease_BtuC"/>
</dbReference>
<evidence type="ECO:0000313" key="9">
    <source>
        <dbReference type="EMBL" id="AAF12554.1"/>
    </source>
</evidence>
<dbReference type="PIR" id="E75631">
    <property type="entry name" value="E75631"/>
</dbReference>
<dbReference type="InterPro" id="IPR037294">
    <property type="entry name" value="ABC_BtuC-like"/>
</dbReference>
<evidence type="ECO:0000256" key="1">
    <source>
        <dbReference type="ARBA" id="ARBA00004651"/>
    </source>
</evidence>
<dbReference type="HOGENOM" id="CLU_013016_1_1_0"/>
<dbReference type="PANTHER" id="PTHR30472:SF37">
    <property type="entry name" value="FE(3+) DICITRATE TRANSPORT SYSTEM PERMEASE PROTEIN FECD-RELATED"/>
    <property type="match status" value="1"/>
</dbReference>
<feature type="transmembrane region" description="Helical" evidence="8">
    <location>
        <begin position="298"/>
        <end position="317"/>
    </location>
</feature>
<evidence type="ECO:0000256" key="6">
    <source>
        <dbReference type="ARBA" id="ARBA00022989"/>
    </source>
</evidence>
<name>Q9RZK5_DEIRA</name>
<dbReference type="CDD" id="cd06550">
    <property type="entry name" value="TM_ABC_iron-siderophores_like"/>
    <property type="match status" value="1"/>
</dbReference>
<comment type="subcellular location">
    <subcellularLocation>
        <location evidence="1">Cell membrane</location>
        <topology evidence="1">Multi-pass membrane protein</topology>
    </subcellularLocation>
</comment>
<protein>
    <submittedName>
        <fullName evidence="9">Iron ABC transporter, permease protein</fullName>
    </submittedName>
</protein>
<feature type="transmembrane region" description="Helical" evidence="8">
    <location>
        <begin position="167"/>
        <end position="190"/>
    </location>
</feature>
<dbReference type="InParanoid" id="Q9RZK5"/>
<keyword evidence="5 8" id="KW-0812">Transmembrane</keyword>
<evidence type="ECO:0000256" key="7">
    <source>
        <dbReference type="ARBA" id="ARBA00023136"/>
    </source>
</evidence>
<dbReference type="OrthoDB" id="9811721at2"/>
<dbReference type="PATRIC" id="fig|243230.17.peg.121"/>
<feature type="transmembrane region" description="Helical" evidence="8">
    <location>
        <begin position="110"/>
        <end position="129"/>
    </location>
</feature>
<dbReference type="Pfam" id="PF01032">
    <property type="entry name" value="FecCD"/>
    <property type="match status" value="1"/>
</dbReference>
<keyword evidence="6 8" id="KW-1133">Transmembrane helix</keyword>